<sequence>MALRLAVQALSATSLSPAEATSPNKPPSSVQQHPPMPAPATSSRRRLVTIAMASAALLAPQLLLPPAAARGAGAFDGALDLRIIIPEESSEEAQAVVRTHARNLLRVKRLIDAGAWRELQAELRASASNLKQDLYAIIQATDPTRRADLRRLYSDLFNSVTSLDYAARDKDVPQVQEHYGNIVTALDQIFSKIT</sequence>
<name>A0A5J9TUY1_9POAL</name>
<evidence type="ECO:0000256" key="5">
    <source>
        <dbReference type="ARBA" id="ARBA00023078"/>
    </source>
</evidence>
<comment type="caution">
    <text evidence="9">The sequence shown here is derived from an EMBL/GenBank/DDBJ whole genome shotgun (WGS) entry which is preliminary data.</text>
</comment>
<dbReference type="GO" id="GO:0009767">
    <property type="term" value="P:photosynthetic electron transport chain"/>
    <property type="evidence" value="ECO:0007669"/>
    <property type="project" value="TreeGrafter"/>
</dbReference>
<dbReference type="PANTHER" id="PTHR33399:SF6">
    <property type="entry name" value="PSBQ-LIKE PROTEIN 3, CHLOROPLASTIC"/>
    <property type="match status" value="1"/>
</dbReference>
<dbReference type="InterPro" id="IPR008797">
    <property type="entry name" value="PSII_PsbQ"/>
</dbReference>
<keyword evidence="4" id="KW-0809">Transit peptide</keyword>
<evidence type="ECO:0008006" key="11">
    <source>
        <dbReference type="Google" id="ProtNLM"/>
    </source>
</evidence>
<dbReference type="GO" id="GO:0005509">
    <property type="term" value="F:calcium ion binding"/>
    <property type="evidence" value="ECO:0007669"/>
    <property type="project" value="InterPro"/>
</dbReference>
<dbReference type="GO" id="GO:0009535">
    <property type="term" value="C:chloroplast thylakoid membrane"/>
    <property type="evidence" value="ECO:0007669"/>
    <property type="project" value="UniProtKB-SubCell"/>
</dbReference>
<dbReference type="AlphaFoldDB" id="A0A5J9TUY1"/>
<dbReference type="InterPro" id="IPR054099">
    <property type="entry name" value="PSII_PsbQ_pln"/>
</dbReference>
<keyword evidence="10" id="KW-1185">Reference proteome</keyword>
<proteinExistence type="inferred from homology"/>
<keyword evidence="3" id="KW-0934">Plastid</keyword>
<evidence type="ECO:0000313" key="10">
    <source>
        <dbReference type="Proteomes" id="UP000324897"/>
    </source>
</evidence>
<evidence type="ECO:0000256" key="2">
    <source>
        <dbReference type="ARBA" id="ARBA00022528"/>
    </source>
</evidence>
<dbReference type="Proteomes" id="UP000324897">
    <property type="component" value="Unassembled WGS sequence"/>
</dbReference>
<keyword evidence="2" id="KW-0150">Chloroplast</keyword>
<dbReference type="EMBL" id="RWGY01000031">
    <property type="protein sequence ID" value="TVU15176.1"/>
    <property type="molecule type" value="Genomic_DNA"/>
</dbReference>
<feature type="non-terminal residue" evidence="9">
    <location>
        <position position="1"/>
    </location>
</feature>
<evidence type="ECO:0000256" key="4">
    <source>
        <dbReference type="ARBA" id="ARBA00022946"/>
    </source>
</evidence>
<reference evidence="9 10" key="1">
    <citation type="journal article" date="2019" name="Sci. Rep.">
        <title>A high-quality genome of Eragrostis curvula grass provides insights into Poaceae evolution and supports new strategies to enhance forage quality.</title>
        <authorList>
            <person name="Carballo J."/>
            <person name="Santos B.A.C.M."/>
            <person name="Zappacosta D."/>
            <person name="Garbus I."/>
            <person name="Selva J.P."/>
            <person name="Gallo C.A."/>
            <person name="Diaz A."/>
            <person name="Albertini E."/>
            <person name="Caccamo M."/>
            <person name="Echenique V."/>
        </authorList>
    </citation>
    <scope>NUCLEOTIDE SEQUENCE [LARGE SCALE GENOMIC DNA]</scope>
    <source>
        <strain evidence="10">cv. Victoria</strain>
        <tissue evidence="9">Leaf</tissue>
    </source>
</reference>
<evidence type="ECO:0000256" key="6">
    <source>
        <dbReference type="ARBA" id="ARBA00023136"/>
    </source>
</evidence>
<keyword evidence="5" id="KW-0793">Thylakoid</keyword>
<evidence type="ECO:0000256" key="7">
    <source>
        <dbReference type="ARBA" id="ARBA00035649"/>
    </source>
</evidence>
<evidence type="ECO:0000256" key="8">
    <source>
        <dbReference type="SAM" id="MobiDB-lite"/>
    </source>
</evidence>
<dbReference type="PANTHER" id="PTHR33399">
    <property type="entry name" value="OXYGEN-EVOLVING ENHANCER PROTEIN 3-1, CHLOROPLASTIC"/>
    <property type="match status" value="1"/>
</dbReference>
<dbReference type="SUPFAM" id="SSF101112">
    <property type="entry name" value="Oxygen-evolving enhancer protein 3"/>
    <property type="match status" value="1"/>
</dbReference>
<protein>
    <recommendedName>
        <fullName evidence="11">PsbQ-like protein 3, chloroplastic</fullName>
    </recommendedName>
</protein>
<comment type="subcellular location">
    <subcellularLocation>
        <location evidence="1">Plastid</location>
        <location evidence="1">Chloroplast thylakoid membrane</location>
    </subcellularLocation>
</comment>
<dbReference type="InterPro" id="IPR023222">
    <property type="entry name" value="PsbQ-like_dom_sf"/>
</dbReference>
<dbReference type="FunFam" id="1.20.120.290:FF:000004">
    <property type="entry name" value="Oxygen-evolving enhancer protein 3"/>
    <property type="match status" value="1"/>
</dbReference>
<organism evidence="9 10">
    <name type="scientific">Eragrostis curvula</name>
    <name type="common">weeping love grass</name>
    <dbReference type="NCBI Taxonomy" id="38414"/>
    <lineage>
        <taxon>Eukaryota</taxon>
        <taxon>Viridiplantae</taxon>
        <taxon>Streptophyta</taxon>
        <taxon>Embryophyta</taxon>
        <taxon>Tracheophyta</taxon>
        <taxon>Spermatophyta</taxon>
        <taxon>Magnoliopsida</taxon>
        <taxon>Liliopsida</taxon>
        <taxon>Poales</taxon>
        <taxon>Poaceae</taxon>
        <taxon>PACMAD clade</taxon>
        <taxon>Chloridoideae</taxon>
        <taxon>Eragrostideae</taxon>
        <taxon>Eragrostidinae</taxon>
        <taxon>Eragrostis</taxon>
    </lineage>
</organism>
<gene>
    <name evidence="9" type="ORF">EJB05_38683</name>
</gene>
<dbReference type="GO" id="GO:0019898">
    <property type="term" value="C:extrinsic component of membrane"/>
    <property type="evidence" value="ECO:0007669"/>
    <property type="project" value="InterPro"/>
</dbReference>
<dbReference type="OrthoDB" id="667835at2759"/>
<dbReference type="Gene3D" id="1.20.120.290">
    <property type="entry name" value="Oxygen-evolving enhancer protein 3 (PsbQ), four-helix up-down bundle"/>
    <property type="match status" value="1"/>
</dbReference>
<dbReference type="Gramene" id="TVU15176">
    <property type="protein sequence ID" value="TVU15176"/>
    <property type="gene ID" value="EJB05_38683"/>
</dbReference>
<evidence type="ECO:0000256" key="1">
    <source>
        <dbReference type="ARBA" id="ARBA00004334"/>
    </source>
</evidence>
<evidence type="ECO:0000313" key="9">
    <source>
        <dbReference type="EMBL" id="TVU15176.1"/>
    </source>
</evidence>
<comment type="similarity">
    <text evidence="7">Belongs to the PsbQ family.</text>
</comment>
<dbReference type="GO" id="GO:0009654">
    <property type="term" value="C:photosystem II oxygen evolving complex"/>
    <property type="evidence" value="ECO:0007669"/>
    <property type="project" value="InterPro"/>
</dbReference>
<feature type="region of interest" description="Disordered" evidence="8">
    <location>
        <begin position="14"/>
        <end position="44"/>
    </location>
</feature>
<evidence type="ECO:0000256" key="3">
    <source>
        <dbReference type="ARBA" id="ARBA00022640"/>
    </source>
</evidence>
<keyword evidence="6" id="KW-0472">Membrane</keyword>
<feature type="compositionally biased region" description="Polar residues" evidence="8">
    <location>
        <begin position="14"/>
        <end position="32"/>
    </location>
</feature>
<dbReference type="Pfam" id="PF05757">
    <property type="entry name" value="PsbQ"/>
    <property type="match status" value="1"/>
</dbReference>
<accession>A0A5J9TUY1</accession>